<keyword evidence="2" id="KW-1185">Reference proteome</keyword>
<evidence type="ECO:0008006" key="3">
    <source>
        <dbReference type="Google" id="ProtNLM"/>
    </source>
</evidence>
<gene>
    <name evidence="1" type="ORF">B5D82_00600</name>
</gene>
<evidence type="ECO:0000313" key="1">
    <source>
        <dbReference type="EMBL" id="ASP46401.1"/>
    </source>
</evidence>
<accession>A0A222G3P9</accession>
<sequence>MVRFIGIVVFLILGLPSYAWAEQLDFSKKITDEYVQFNYQWLDQAQQTQSLSFAINKVIIFDRFRNFKGYSAPHAKKYVDQKIRQKLSQNPIDNVQTKFIGTGDNLQIELKSDNQNTLDQAYKTITKLKQGFMSEHLARNFYTQFVSYDNNVSIKPDHVRFAQTSVADFSVLKALILNKVSSQNVREVGDYVLGFVQSIPYSTLESRTTSTGAGFNPPLQTLFQNQGDCDSKVTLTAAIYRALMPRMKMMLVFIDNHALLAINIPSKGNELTITVDGLAYILAEPTGPALMRVGELTADSEFAIRNGRYYAEAFFAEPSAETNSNSLN</sequence>
<evidence type="ECO:0000313" key="2">
    <source>
        <dbReference type="Proteomes" id="UP000202259"/>
    </source>
</evidence>
<reference evidence="1 2" key="1">
    <citation type="submission" date="2017-08" db="EMBL/GenBank/DDBJ databases">
        <title>Complete genome of Colwellia sp. NB097-1, a psychrophile bacterium ioslated from Bering Sea.</title>
        <authorList>
            <person name="Chen X."/>
        </authorList>
    </citation>
    <scope>NUCLEOTIDE SEQUENCE [LARGE SCALE GENOMIC DNA]</scope>
    <source>
        <strain evidence="1 2">NB097-1</strain>
    </source>
</reference>
<organism evidence="1 2">
    <name type="scientific">Cognaticolwellia beringensis</name>
    <dbReference type="NCBI Taxonomy" id="1967665"/>
    <lineage>
        <taxon>Bacteria</taxon>
        <taxon>Pseudomonadati</taxon>
        <taxon>Pseudomonadota</taxon>
        <taxon>Gammaproteobacteria</taxon>
        <taxon>Alteromonadales</taxon>
        <taxon>Colwelliaceae</taxon>
        <taxon>Cognaticolwellia</taxon>
    </lineage>
</organism>
<dbReference type="AlphaFoldDB" id="A0A222G3P9"/>
<dbReference type="Proteomes" id="UP000202259">
    <property type="component" value="Chromosome"/>
</dbReference>
<proteinExistence type="predicted"/>
<protein>
    <recommendedName>
        <fullName evidence="3">Transglutaminase-like domain-containing protein</fullName>
    </recommendedName>
</protein>
<name>A0A222G3P9_9GAMM</name>
<dbReference type="EMBL" id="CP020465">
    <property type="protein sequence ID" value="ASP46401.1"/>
    <property type="molecule type" value="Genomic_DNA"/>
</dbReference>
<dbReference type="KEGG" id="cber:B5D82_00600"/>